<dbReference type="InterPro" id="IPR016174">
    <property type="entry name" value="Di-haem_cyt_TM"/>
</dbReference>
<comment type="similarity">
    <text evidence="14">Belongs to the cytochrome b family.</text>
</comment>
<dbReference type="RefSeq" id="WP_344706007.1">
    <property type="nucleotide sequence ID" value="NZ_BAABBQ010000001.1"/>
</dbReference>
<accession>A0ABP7SHP5</accession>
<evidence type="ECO:0000256" key="16">
    <source>
        <dbReference type="SAM" id="Phobius"/>
    </source>
</evidence>
<dbReference type="InterPro" id="IPR027387">
    <property type="entry name" value="Cytb/b6-like_sf"/>
</dbReference>
<keyword evidence="13 16" id="KW-0472">Membrane</keyword>
<organism evidence="19 20">
    <name type="scientific">Sphingomonas swuensis</name>
    <dbReference type="NCBI Taxonomy" id="977800"/>
    <lineage>
        <taxon>Bacteria</taxon>
        <taxon>Pseudomonadati</taxon>
        <taxon>Pseudomonadota</taxon>
        <taxon>Alphaproteobacteria</taxon>
        <taxon>Sphingomonadales</taxon>
        <taxon>Sphingomonadaceae</taxon>
        <taxon>Sphingomonas</taxon>
    </lineage>
</organism>
<dbReference type="PANTHER" id="PTHR19271:SF16">
    <property type="entry name" value="CYTOCHROME B"/>
    <property type="match status" value="1"/>
</dbReference>
<keyword evidence="11 16" id="KW-1133">Transmembrane helix</keyword>
<evidence type="ECO:0000259" key="18">
    <source>
        <dbReference type="PROSITE" id="PS51003"/>
    </source>
</evidence>
<proteinExistence type="inferred from homology"/>
<keyword evidence="12" id="KW-0408">Iron</keyword>
<evidence type="ECO:0000313" key="20">
    <source>
        <dbReference type="Proteomes" id="UP001500235"/>
    </source>
</evidence>
<feature type="transmembrane region" description="Helical" evidence="16">
    <location>
        <begin position="250"/>
        <end position="271"/>
    </location>
</feature>
<feature type="transmembrane region" description="Helical" evidence="16">
    <location>
        <begin position="196"/>
        <end position="217"/>
    </location>
</feature>
<comment type="function">
    <text evidence="1 14">Component of the ubiquinol-cytochrome c reductase complex (complex III or cytochrome b-c1 complex), which is a respiratory chain that generates an electrochemical potential coupled to ATP synthesis.</text>
</comment>
<dbReference type="InterPro" id="IPR005798">
    <property type="entry name" value="Cyt_b/b6_C"/>
</dbReference>
<gene>
    <name evidence="19" type="ORF">GCM10022280_07050</name>
</gene>
<feature type="domain" description="Cytochrome b/b6 C-terminal region profile" evidence="18">
    <location>
        <begin position="230"/>
        <end position="414"/>
    </location>
</feature>
<dbReference type="InterPro" id="IPR036150">
    <property type="entry name" value="Cyt_b/b6_C_sf"/>
</dbReference>
<comment type="subcellular location">
    <subcellularLocation>
        <location evidence="2">Membrane</location>
        <topology evidence="2">Multi-pass membrane protein</topology>
    </subcellularLocation>
</comment>
<evidence type="ECO:0000256" key="13">
    <source>
        <dbReference type="ARBA" id="ARBA00023136"/>
    </source>
</evidence>
<evidence type="ECO:0000259" key="17">
    <source>
        <dbReference type="PROSITE" id="PS51002"/>
    </source>
</evidence>
<evidence type="ECO:0000256" key="3">
    <source>
        <dbReference type="ARBA" id="ARBA00011649"/>
    </source>
</evidence>
<dbReference type="Gene3D" id="1.20.810.10">
    <property type="entry name" value="Cytochrome Bc1 Complex, Chain C"/>
    <property type="match status" value="1"/>
</dbReference>
<evidence type="ECO:0000256" key="15">
    <source>
        <dbReference type="SAM" id="MobiDB-lite"/>
    </source>
</evidence>
<dbReference type="Proteomes" id="UP001500235">
    <property type="component" value="Unassembled WGS sequence"/>
</dbReference>
<feature type="compositionally biased region" description="Polar residues" evidence="15">
    <location>
        <begin position="436"/>
        <end position="447"/>
    </location>
</feature>
<keyword evidence="10 14" id="KW-0249">Electron transport</keyword>
<evidence type="ECO:0000256" key="6">
    <source>
        <dbReference type="ARBA" id="ARBA00022617"/>
    </source>
</evidence>
<keyword evidence="8 14" id="KW-0812">Transmembrane</keyword>
<feature type="transmembrane region" description="Helical" evidence="16">
    <location>
        <begin position="45"/>
        <end position="72"/>
    </location>
</feature>
<dbReference type="InterPro" id="IPR048260">
    <property type="entry name" value="Cytochrome_b_C_euk/bac"/>
</dbReference>
<dbReference type="CDD" id="cd00284">
    <property type="entry name" value="Cytochrome_b_N"/>
    <property type="match status" value="1"/>
</dbReference>
<evidence type="ECO:0000256" key="14">
    <source>
        <dbReference type="RuleBase" id="RU003385"/>
    </source>
</evidence>
<dbReference type="Pfam" id="PF00032">
    <property type="entry name" value="Cytochrom_B_C"/>
    <property type="match status" value="1"/>
</dbReference>
<reference evidence="20" key="1">
    <citation type="journal article" date="2019" name="Int. J. Syst. Evol. Microbiol.">
        <title>The Global Catalogue of Microorganisms (GCM) 10K type strain sequencing project: providing services to taxonomists for standard genome sequencing and annotation.</title>
        <authorList>
            <consortium name="The Broad Institute Genomics Platform"/>
            <consortium name="The Broad Institute Genome Sequencing Center for Infectious Disease"/>
            <person name="Wu L."/>
            <person name="Ma J."/>
        </authorList>
    </citation>
    <scope>NUCLEOTIDE SEQUENCE [LARGE SCALE GENOMIC DNA]</scope>
    <source>
        <strain evidence="20">JCM 17563</strain>
    </source>
</reference>
<evidence type="ECO:0000256" key="4">
    <source>
        <dbReference type="ARBA" id="ARBA00013531"/>
    </source>
</evidence>
<dbReference type="SUPFAM" id="SSF81648">
    <property type="entry name" value="a domain/subunit of cytochrome bc1 complex (Ubiquinol-cytochrome c reductase)"/>
    <property type="match status" value="1"/>
</dbReference>
<protein>
    <recommendedName>
        <fullName evidence="4 14">Cytochrome b</fullName>
    </recommendedName>
</protein>
<evidence type="ECO:0000313" key="19">
    <source>
        <dbReference type="EMBL" id="GAA4011916.1"/>
    </source>
</evidence>
<evidence type="ECO:0000256" key="7">
    <source>
        <dbReference type="ARBA" id="ARBA00022660"/>
    </source>
</evidence>
<feature type="region of interest" description="Disordered" evidence="15">
    <location>
        <begin position="428"/>
        <end position="447"/>
    </location>
</feature>
<feature type="transmembrane region" description="Helical" evidence="16">
    <location>
        <begin position="157"/>
        <end position="175"/>
    </location>
</feature>
<evidence type="ECO:0000256" key="12">
    <source>
        <dbReference type="ARBA" id="ARBA00023004"/>
    </source>
</evidence>
<dbReference type="InterPro" id="IPR030689">
    <property type="entry name" value="Cytochrome_b"/>
</dbReference>
<keyword evidence="20" id="KW-1185">Reference proteome</keyword>
<feature type="transmembrane region" description="Helical" evidence="16">
    <location>
        <begin position="384"/>
        <end position="403"/>
    </location>
</feature>
<keyword evidence="7 14" id="KW-0679">Respiratory chain</keyword>
<dbReference type="PIRSF" id="PIRSF038885">
    <property type="entry name" value="COB"/>
    <property type="match status" value="1"/>
</dbReference>
<keyword evidence="9" id="KW-0479">Metal-binding</keyword>
<feature type="transmembrane region" description="Helical" evidence="16">
    <location>
        <begin position="292"/>
        <end position="316"/>
    </location>
</feature>
<evidence type="ECO:0000256" key="10">
    <source>
        <dbReference type="ARBA" id="ARBA00022982"/>
    </source>
</evidence>
<evidence type="ECO:0000256" key="8">
    <source>
        <dbReference type="ARBA" id="ARBA00022692"/>
    </source>
</evidence>
<dbReference type="EMBL" id="BAABBQ010000001">
    <property type="protein sequence ID" value="GAA4011916.1"/>
    <property type="molecule type" value="Genomic_DNA"/>
</dbReference>
<feature type="domain" description="Cytochrome b/b6 N-terminal region profile" evidence="17">
    <location>
        <begin position="15"/>
        <end position="227"/>
    </location>
</feature>
<dbReference type="Pfam" id="PF00033">
    <property type="entry name" value="Cytochrome_B"/>
    <property type="match status" value="1"/>
</dbReference>
<comment type="cofactor">
    <cofactor evidence="14">
        <name>heme b</name>
        <dbReference type="ChEBI" id="CHEBI:60344"/>
    </cofactor>
    <text evidence="14">Binds 2 heme groups non-covalently.</text>
</comment>
<dbReference type="SUPFAM" id="SSF81342">
    <property type="entry name" value="Transmembrane di-heme cytochromes"/>
    <property type="match status" value="1"/>
</dbReference>
<evidence type="ECO:0000256" key="1">
    <source>
        <dbReference type="ARBA" id="ARBA00002444"/>
    </source>
</evidence>
<keyword evidence="5 14" id="KW-0813">Transport</keyword>
<dbReference type="CDD" id="cd00290">
    <property type="entry name" value="cytochrome_b_C"/>
    <property type="match status" value="1"/>
</dbReference>
<dbReference type="InterPro" id="IPR048259">
    <property type="entry name" value="Cytochrome_b_N_euk/bac"/>
</dbReference>
<feature type="transmembrane region" description="Helical" evidence="16">
    <location>
        <begin position="353"/>
        <end position="372"/>
    </location>
</feature>
<dbReference type="InterPro" id="IPR005797">
    <property type="entry name" value="Cyt_b/b6_N"/>
</dbReference>
<feature type="transmembrane region" description="Helical" evidence="16">
    <location>
        <begin position="322"/>
        <end position="341"/>
    </location>
</feature>
<name>A0ABP7SHP5_9SPHN</name>
<dbReference type="PANTHER" id="PTHR19271">
    <property type="entry name" value="CYTOCHROME B"/>
    <property type="match status" value="1"/>
</dbReference>
<comment type="caution">
    <text evidence="19">The sequence shown here is derived from an EMBL/GenBank/DDBJ whole genome shotgun (WGS) entry which is preliminary data.</text>
</comment>
<feature type="transmembrane region" description="Helical" evidence="16">
    <location>
        <begin position="102"/>
        <end position="119"/>
    </location>
</feature>
<dbReference type="PROSITE" id="PS51003">
    <property type="entry name" value="CYTB_CTER"/>
    <property type="match status" value="1"/>
</dbReference>
<keyword evidence="6 14" id="KW-0349">Heme</keyword>
<comment type="subunit">
    <text evidence="3 14">The main subunits of complex b-c1 are: cytochrome b, cytochrome c1 and the Rieske protein.</text>
</comment>
<dbReference type="PROSITE" id="PS51002">
    <property type="entry name" value="CYTB_NTER"/>
    <property type="match status" value="1"/>
</dbReference>
<evidence type="ECO:0000256" key="2">
    <source>
        <dbReference type="ARBA" id="ARBA00004141"/>
    </source>
</evidence>
<evidence type="ECO:0000256" key="5">
    <source>
        <dbReference type="ARBA" id="ARBA00022448"/>
    </source>
</evidence>
<feature type="transmembrane region" description="Helical" evidence="16">
    <location>
        <begin position="131"/>
        <end position="151"/>
    </location>
</feature>
<sequence length="447" mass="49957">MSFAWAKPYEPKSPFTRWVDQRLPLPRLVYGAIGGGYPVPRNLNYFWNFGVLAGLALVIQIITGIVLAMHYYSYAGGAFDSVERIMRDVNAGWVLRYTHQNGASFFFAIVYIHIFRGLYYGSYKAPREMVWMLGLVIYLLMMATAFMGYVLPWGQMSYWGAQVITGFFSAIPVVGEPLRIFLLGGYAPDQAALTRFFSLHYLLPFVIAGVTILKIWALHIPGSSNPTGVDVKDEKDTLPFHPFYTAKDGFGIGVALLIFSIFIFFLPYSLGHPDNYIEANPLVTPAHIVPEWYFWPFYAILRAFTADLAIPFTGIVLAPAKLLGVLAMFGSILLLFFLTWLDRSPIRSTSYRPIYKIFFWILVADIVILGYVGQAHLTPVNIALGQLAAAYYFAHFLIILPLVSKFEKPLPLPNSISESVLHGERQESAPFGLASTGPTTVAAQPAE</sequence>
<evidence type="ECO:0000256" key="11">
    <source>
        <dbReference type="ARBA" id="ARBA00022989"/>
    </source>
</evidence>
<evidence type="ECO:0000256" key="9">
    <source>
        <dbReference type="ARBA" id="ARBA00022723"/>
    </source>
</evidence>